<evidence type="ECO:0000256" key="1">
    <source>
        <dbReference type="ARBA" id="ARBA00022553"/>
    </source>
</evidence>
<dbReference type="InterPro" id="IPR000253">
    <property type="entry name" value="FHA_dom"/>
</dbReference>
<evidence type="ECO:0000313" key="5">
    <source>
        <dbReference type="Proteomes" id="UP000250080"/>
    </source>
</evidence>
<dbReference type="Gene3D" id="2.60.200.20">
    <property type="match status" value="1"/>
</dbReference>
<dbReference type="AlphaFoldDB" id="A0A509MFR8"/>
<dbReference type="EMBL" id="LT618793">
    <property type="protein sequence ID" value="SCQ81434.1"/>
    <property type="molecule type" value="Genomic_DNA"/>
</dbReference>
<feature type="compositionally biased region" description="Low complexity" evidence="2">
    <location>
        <begin position="709"/>
        <end position="724"/>
    </location>
</feature>
<evidence type="ECO:0000313" key="4">
    <source>
        <dbReference type="EMBL" id="SCQ81434.1"/>
    </source>
</evidence>
<protein>
    <recommendedName>
        <fullName evidence="3">FHA domain-containing protein</fullName>
    </recommendedName>
</protein>
<feature type="region of interest" description="Disordered" evidence="2">
    <location>
        <begin position="630"/>
        <end position="823"/>
    </location>
</feature>
<reference evidence="4 5" key="1">
    <citation type="submission" date="2016-09" db="EMBL/GenBank/DDBJ databases">
        <authorList>
            <person name="Laine KS P."/>
        </authorList>
    </citation>
    <scope>NUCLEOTIDE SEQUENCE [LARGE SCALE GENOMIC DNA]</scope>
    <source>
        <strain evidence="4">PFRJS-23</strain>
    </source>
</reference>
<evidence type="ECO:0000256" key="2">
    <source>
        <dbReference type="SAM" id="MobiDB-lite"/>
    </source>
</evidence>
<feature type="domain" description="FHA" evidence="3">
    <location>
        <begin position="847"/>
        <end position="900"/>
    </location>
</feature>
<gene>
    <name evidence="4" type="ORF">PFR_JS23_1935</name>
</gene>
<sequence length="938" mass="95236">MADEHNGAVGAPSTHLWGESAWLALDMWRISYTPGDWLMVAGPRCVVMLRPLPSTDPAALEPLWRDVSSGAPLEQVIDTLNKQGLAQLSEVAVAGLTADGVRCLLRGGVQVLDARSSQLLARGGSTPAWCDAVLSSLYLRIVPARDDGGSAMPLSAGPELEMSVGMAQCAAVLVDMRVETLAARQPASVDAQVRAVQRAESGAEAFGAGAGLAAPGHGGGASAPGDAPMGVDDDEDAVGGEDISDDQPVGADGRDVSRMDMADRSDVSRAGVPAARTDGASGARPWSVGTRATGGDERGSAELTADEQARDEQSADTSLDAEQSSPEQSGAGQSGAGQPGAWQPHDQQADHQQPVDQQSDGGHSDVRQPVDQQSGGGHSDVSQPVDQQSGGGHSDVSQTEGDQADEDQAGAEHGRQWSSASPEVLREMGLAADGSEPASAPPASAPAAGASQVFGAPERPAPSKVADTGQPDAARAAHAWFEESTGFAVGAPSDAEAFMFEPTQALPDKQAMPVVNPPEPEAANDAKGPADAPATPDVDGSADAGTDPSGTDVAADEGSARRHRPGQDSAEGTPRRRRPVTSGEGRSEENLGLSLVDDLMRDSERAANHPGESFSVGLFGAPIESSIDLSAPAPVVGSREPHEPAEPPAHGVGTPANPAPTSGDAAPQPAPHQPAPHQDAPQQGNQQHGIQQHMTPAGAHPEVVAGLTSPGAESPGPSGPSAGDPGHDRRPADGRADLEPEATLQPPASTGAPFTPPAPAFPAPSEQGQRADVLPDAAPDRPGAVPPMPAGQASAASTMREPAVESPQGASASDTAGPSRAAGAVPRAPLFQIVTSGNQVAVLDRPAVVGRAPVVDDGLSRAVTVPSPGHDISRTHLRIEQRGDVVAVTDLHSTNGTVINEPGKSPSHLADGQTRLVPVGTVLELGTGERIRIEAADA</sequence>
<feature type="compositionally biased region" description="Basic and acidic residues" evidence="2">
    <location>
        <begin position="725"/>
        <end position="738"/>
    </location>
</feature>
<dbReference type="InterPro" id="IPR008984">
    <property type="entry name" value="SMAD_FHA_dom_sf"/>
</dbReference>
<feature type="compositionally biased region" description="Low complexity" evidence="2">
    <location>
        <begin position="675"/>
        <end position="693"/>
    </location>
</feature>
<feature type="compositionally biased region" description="Low complexity" evidence="2">
    <location>
        <begin position="339"/>
        <end position="358"/>
    </location>
</feature>
<name>A0A509MFR8_9ACTN</name>
<dbReference type="CDD" id="cd00060">
    <property type="entry name" value="FHA"/>
    <property type="match status" value="1"/>
</dbReference>
<proteinExistence type="predicted"/>
<organism evidence="4 5">
    <name type="scientific">Propionibacterium freudenreichii</name>
    <dbReference type="NCBI Taxonomy" id="1744"/>
    <lineage>
        <taxon>Bacteria</taxon>
        <taxon>Bacillati</taxon>
        <taxon>Actinomycetota</taxon>
        <taxon>Actinomycetes</taxon>
        <taxon>Propionibacteriales</taxon>
        <taxon>Propionibacteriaceae</taxon>
        <taxon>Propionibacterium</taxon>
    </lineage>
</organism>
<feature type="compositionally biased region" description="Acidic residues" evidence="2">
    <location>
        <begin position="231"/>
        <end position="245"/>
    </location>
</feature>
<dbReference type="SMART" id="SM00240">
    <property type="entry name" value="FHA"/>
    <property type="match status" value="1"/>
</dbReference>
<accession>A0A509MFR8</accession>
<dbReference type="Pfam" id="PF00498">
    <property type="entry name" value="FHA"/>
    <property type="match status" value="1"/>
</dbReference>
<feature type="region of interest" description="Disordered" evidence="2">
    <location>
        <begin position="498"/>
        <end position="597"/>
    </location>
</feature>
<feature type="compositionally biased region" description="Basic and acidic residues" evidence="2">
    <location>
        <begin position="252"/>
        <end position="267"/>
    </location>
</feature>
<dbReference type="RefSeq" id="WP_085763976.1">
    <property type="nucleotide sequence ID" value="NZ_CP018002.1"/>
</dbReference>
<dbReference type="PROSITE" id="PS50006">
    <property type="entry name" value="FHA_DOMAIN"/>
    <property type="match status" value="1"/>
</dbReference>
<dbReference type="Proteomes" id="UP000250080">
    <property type="component" value="Chromosome I"/>
</dbReference>
<dbReference type="SUPFAM" id="SSF49879">
    <property type="entry name" value="SMAD/FHA domain"/>
    <property type="match status" value="1"/>
</dbReference>
<evidence type="ECO:0000259" key="3">
    <source>
        <dbReference type="PROSITE" id="PS50006"/>
    </source>
</evidence>
<feature type="region of interest" description="Disordered" evidence="2">
    <location>
        <begin position="215"/>
        <end position="479"/>
    </location>
</feature>
<keyword evidence="1" id="KW-0597">Phosphoprotein</keyword>
<feature type="compositionally biased region" description="Low complexity" evidence="2">
    <location>
        <begin position="322"/>
        <end position="331"/>
    </location>
</feature>